<dbReference type="InterPro" id="IPR011642">
    <property type="entry name" value="Gate_dom"/>
</dbReference>
<accession>T1C5R2</accession>
<feature type="transmembrane region" description="Helical" evidence="1">
    <location>
        <begin position="329"/>
        <end position="350"/>
    </location>
</feature>
<name>T1C5R2_9ZZZZ</name>
<feature type="transmembrane region" description="Helical" evidence="1">
    <location>
        <begin position="64"/>
        <end position="85"/>
    </location>
</feature>
<feature type="domain" description="Nucleoside transporter/FeoB GTPase Gate" evidence="3">
    <location>
        <begin position="100"/>
        <end position="195"/>
    </location>
</feature>
<keyword evidence="1" id="KW-0472">Membrane</keyword>
<feature type="transmembrane region" description="Helical" evidence="1">
    <location>
        <begin position="370"/>
        <end position="395"/>
    </location>
</feature>
<comment type="caution">
    <text evidence="4">The sequence shown here is derived from an EMBL/GenBank/DDBJ whole genome shotgun (WGS) entry which is preliminary data.</text>
</comment>
<keyword evidence="1" id="KW-1133">Transmembrane helix</keyword>
<feature type="transmembrane region" description="Helical" evidence="1">
    <location>
        <begin position="265"/>
        <end position="289"/>
    </location>
</feature>
<dbReference type="Pfam" id="PF07670">
    <property type="entry name" value="Gate"/>
    <property type="match status" value="2"/>
</dbReference>
<dbReference type="GO" id="GO:0005886">
    <property type="term" value="C:plasma membrane"/>
    <property type="evidence" value="ECO:0007669"/>
    <property type="project" value="TreeGrafter"/>
</dbReference>
<dbReference type="PANTHER" id="PTHR43185">
    <property type="entry name" value="FERROUS IRON TRANSPORT PROTEIN B"/>
    <property type="match status" value="1"/>
</dbReference>
<feature type="transmembrane region" description="Helical" evidence="1">
    <location>
        <begin position="209"/>
        <end position="230"/>
    </location>
</feature>
<dbReference type="InterPro" id="IPR050860">
    <property type="entry name" value="FeoB_GTPase"/>
</dbReference>
<feature type="domain" description="Ferrous iron transport protein B C-terminal" evidence="2">
    <location>
        <begin position="213"/>
        <end position="264"/>
    </location>
</feature>
<reference evidence="4" key="1">
    <citation type="submission" date="2013-08" db="EMBL/GenBank/DDBJ databases">
        <authorList>
            <person name="Mendez C."/>
            <person name="Richter M."/>
            <person name="Ferrer M."/>
            <person name="Sanchez J."/>
        </authorList>
    </citation>
    <scope>NUCLEOTIDE SEQUENCE</scope>
</reference>
<feature type="transmembrane region" description="Helical" evidence="1">
    <location>
        <begin position="407"/>
        <end position="430"/>
    </location>
</feature>
<feature type="transmembrane region" description="Helical" evidence="1">
    <location>
        <begin position="37"/>
        <end position="58"/>
    </location>
</feature>
<evidence type="ECO:0000313" key="4">
    <source>
        <dbReference type="EMBL" id="EQD77362.1"/>
    </source>
</evidence>
<feature type="domain" description="Nucleoside transporter/FeoB GTPase Gate" evidence="3">
    <location>
        <begin position="271"/>
        <end position="402"/>
    </location>
</feature>
<reference evidence="4" key="2">
    <citation type="journal article" date="2014" name="ISME J.">
        <title>Microbial stratification in low pH oxic and suboxic macroscopic growths along an acid mine drainage.</title>
        <authorList>
            <person name="Mendez-Garcia C."/>
            <person name="Mesa V."/>
            <person name="Sprenger R.R."/>
            <person name="Richter M."/>
            <person name="Diez M.S."/>
            <person name="Solano J."/>
            <person name="Bargiela R."/>
            <person name="Golyshina O.V."/>
            <person name="Manteca A."/>
            <person name="Ramos J.L."/>
            <person name="Gallego J.R."/>
            <person name="Llorente I."/>
            <person name="Martins Dos Santos V.A."/>
            <person name="Jensen O.N."/>
            <person name="Pelaez A.I."/>
            <person name="Sanchez J."/>
            <person name="Ferrer M."/>
        </authorList>
    </citation>
    <scope>NUCLEOTIDE SEQUENCE</scope>
</reference>
<feature type="transmembrane region" description="Helical" evidence="1">
    <location>
        <begin position="301"/>
        <end position="322"/>
    </location>
</feature>
<dbReference type="InterPro" id="IPR011640">
    <property type="entry name" value="Fe2_transport_prot_B_C"/>
</dbReference>
<feature type="transmembrane region" description="Helical" evidence="1">
    <location>
        <begin position="137"/>
        <end position="159"/>
    </location>
</feature>
<dbReference type="GO" id="GO:0015093">
    <property type="term" value="F:ferrous iron transmembrane transporter activity"/>
    <property type="evidence" value="ECO:0007669"/>
    <property type="project" value="InterPro"/>
</dbReference>
<feature type="non-terminal residue" evidence="4">
    <location>
        <position position="1"/>
    </location>
</feature>
<gene>
    <name evidence="4" type="ORF">B1A_02999</name>
</gene>
<dbReference type="AlphaFoldDB" id="T1C5R2"/>
<evidence type="ECO:0000259" key="3">
    <source>
        <dbReference type="Pfam" id="PF07670"/>
    </source>
</evidence>
<sequence length="433" mass="47027">LQSIQCRVRTILAATCDESKRDDHWNERIDRVVMHPLWGMLILALVLFLTFQAVFTWATIPMDLIKGVVGIAVNWVHQILPAGLLRSLLADGVLNGAGSVLMFLPQILILFAFILALEDSGYLPRAAFLLDRVMGTVGLSGRSFIPLLSSFACAIPGIMATRTIQNPRDRLTTILIAPLMTCSARLPVYALLISAFIPNRPVLGLFNLQGVVLFILYCAGIISAMGVALIMKQRARHRYQALMMELPAYRLPNLRNLVMGLVERGALFIMRTGTIILPITIVIWFLSAFPPPPPGLAGPAIRHSFAGMIGQVLGVFFSPIGFNWQICIALIPGMVAREVAVGALGTVYSLSGEGGNSVSEALAPVLAHSWSLPTALALLAWYVYAPQCVATLSAVRRETGSWRIPSLMLVYLFGLAYGAAFITYHVALAFTGA</sequence>
<feature type="transmembrane region" description="Helical" evidence="1">
    <location>
        <begin position="171"/>
        <end position="197"/>
    </location>
</feature>
<evidence type="ECO:0000259" key="2">
    <source>
        <dbReference type="Pfam" id="PF07664"/>
    </source>
</evidence>
<dbReference type="Pfam" id="PF07664">
    <property type="entry name" value="FeoB_C"/>
    <property type="match status" value="1"/>
</dbReference>
<dbReference type="EMBL" id="AUZX01002208">
    <property type="protein sequence ID" value="EQD77362.1"/>
    <property type="molecule type" value="Genomic_DNA"/>
</dbReference>
<keyword evidence="1" id="KW-0812">Transmembrane</keyword>
<organism evidence="4">
    <name type="scientific">mine drainage metagenome</name>
    <dbReference type="NCBI Taxonomy" id="410659"/>
    <lineage>
        <taxon>unclassified sequences</taxon>
        <taxon>metagenomes</taxon>
        <taxon>ecological metagenomes</taxon>
    </lineage>
</organism>
<feature type="transmembrane region" description="Helical" evidence="1">
    <location>
        <begin position="97"/>
        <end position="117"/>
    </location>
</feature>
<protein>
    <submittedName>
        <fullName evidence="4">Ferrous iron transport protein B</fullName>
    </submittedName>
</protein>
<dbReference type="PANTHER" id="PTHR43185:SF1">
    <property type="entry name" value="FE(2+) TRANSPORTER FEOB"/>
    <property type="match status" value="1"/>
</dbReference>
<evidence type="ECO:0000256" key="1">
    <source>
        <dbReference type="SAM" id="Phobius"/>
    </source>
</evidence>
<proteinExistence type="predicted"/>